<organism evidence="2">
    <name type="scientific">marine sediment metagenome</name>
    <dbReference type="NCBI Taxonomy" id="412755"/>
    <lineage>
        <taxon>unclassified sequences</taxon>
        <taxon>metagenomes</taxon>
        <taxon>ecological metagenomes</taxon>
    </lineage>
</organism>
<evidence type="ECO:0000256" key="1">
    <source>
        <dbReference type="SAM" id="Coils"/>
    </source>
</evidence>
<comment type="caution">
    <text evidence="2">The sequence shown here is derived from an EMBL/GenBank/DDBJ whole genome shotgun (WGS) entry which is preliminary data.</text>
</comment>
<evidence type="ECO:0000313" key="2">
    <source>
        <dbReference type="EMBL" id="KKN63853.1"/>
    </source>
</evidence>
<reference evidence="2" key="1">
    <citation type="journal article" date="2015" name="Nature">
        <title>Complex archaea that bridge the gap between prokaryotes and eukaryotes.</title>
        <authorList>
            <person name="Spang A."/>
            <person name="Saw J.H."/>
            <person name="Jorgensen S.L."/>
            <person name="Zaremba-Niedzwiedzka K."/>
            <person name="Martijn J."/>
            <person name="Lind A.E."/>
            <person name="van Eijk R."/>
            <person name="Schleper C."/>
            <person name="Guy L."/>
            <person name="Ettema T.J."/>
        </authorList>
    </citation>
    <scope>NUCLEOTIDE SEQUENCE</scope>
</reference>
<name>A0A0F9VDJ7_9ZZZZ</name>
<protein>
    <submittedName>
        <fullName evidence="2">Uncharacterized protein</fullName>
    </submittedName>
</protein>
<accession>A0A0F9VDJ7</accession>
<feature type="coiled-coil region" evidence="1">
    <location>
        <begin position="67"/>
        <end position="94"/>
    </location>
</feature>
<dbReference type="AlphaFoldDB" id="A0A0F9VDJ7"/>
<keyword evidence="1" id="KW-0175">Coiled coil</keyword>
<sequence>MVGDRRLTDAEKRIFIAERTLEFDGLATLRDIWLQKGEPTLHDLAIMELLARFEAWLEFNKEYAARVDALMTLYQELRVKEKDLEERVKALEERTPRVKDLEKRG</sequence>
<gene>
    <name evidence="2" type="ORF">LCGC14_0497310</name>
</gene>
<proteinExistence type="predicted"/>
<dbReference type="EMBL" id="LAZR01000576">
    <property type="protein sequence ID" value="KKN63853.1"/>
    <property type="molecule type" value="Genomic_DNA"/>
</dbReference>